<evidence type="ECO:0000313" key="4">
    <source>
        <dbReference type="Proteomes" id="UP001212821"/>
    </source>
</evidence>
<dbReference type="PROSITE" id="PS51677">
    <property type="entry name" value="NODB"/>
    <property type="match status" value="1"/>
</dbReference>
<dbReference type="RefSeq" id="WP_270148283.1">
    <property type="nucleotide sequence ID" value="NZ_CP115450.1"/>
</dbReference>
<sequence length="304" mass="31146">MTADRRTVLRTAAKLAALSASGGLLTSCGSGTPRRAEPGAALAAHPGSVDPQHTTDPAWTGGEGPDSPAPTTPTPTGTATPAAPQASAQASAPPTPPVLAPLAAGTPYEVVHGPRTAKNVALTCHGSGDPKLATALLEAAEQRGAKLTVLAVGSWLDQQPQMVQRILDGGHELGNHTQNHLNISAMTPDQARAEIAQCADRLKALTGSIGRWFRPSAAQYATSMVADQAKAVGYEHVLSYDVDPRDYSDPTAAELQRRVLGAVRGGSVVALHMGHQCTIDALPAILDGLAKAGLKPVTASQLCA</sequence>
<gene>
    <name evidence="3" type="ORF">O1G21_30870</name>
</gene>
<dbReference type="CDD" id="cd10917">
    <property type="entry name" value="CE4_NodB_like_6s_7s"/>
    <property type="match status" value="1"/>
</dbReference>
<dbReference type="SUPFAM" id="SSF88713">
    <property type="entry name" value="Glycoside hydrolase/deacetylase"/>
    <property type="match status" value="1"/>
</dbReference>
<dbReference type="PANTHER" id="PTHR10587:SF137">
    <property type="entry name" value="4-DEOXY-4-FORMAMIDO-L-ARABINOSE-PHOSPHOUNDECAPRENOL DEFORMYLASE ARND-RELATED"/>
    <property type="match status" value="1"/>
</dbReference>
<evidence type="ECO:0000259" key="2">
    <source>
        <dbReference type="PROSITE" id="PS51677"/>
    </source>
</evidence>
<feature type="region of interest" description="Disordered" evidence="1">
    <location>
        <begin position="23"/>
        <end position="100"/>
    </location>
</feature>
<dbReference type="InterPro" id="IPR050248">
    <property type="entry name" value="Polysacc_deacetylase_ArnD"/>
</dbReference>
<feature type="compositionally biased region" description="Low complexity" evidence="1">
    <location>
        <begin position="74"/>
        <end position="92"/>
    </location>
</feature>
<dbReference type="Gene3D" id="3.20.20.370">
    <property type="entry name" value="Glycoside hydrolase/deacetylase"/>
    <property type="match status" value="1"/>
</dbReference>
<reference evidence="4" key="1">
    <citation type="submission" date="2022-12" db="EMBL/GenBank/DDBJ databases">
        <authorList>
            <person name="Mo P."/>
        </authorList>
    </citation>
    <scope>NUCLEOTIDE SEQUENCE [LARGE SCALE GENOMIC DNA]</scope>
    <source>
        <strain evidence="4">HUAS 3-15</strain>
    </source>
</reference>
<dbReference type="InterPro" id="IPR006311">
    <property type="entry name" value="TAT_signal"/>
</dbReference>
<dbReference type="Pfam" id="PF01522">
    <property type="entry name" value="Polysacc_deac_1"/>
    <property type="match status" value="1"/>
</dbReference>
<dbReference type="PROSITE" id="PS51318">
    <property type="entry name" value="TAT"/>
    <property type="match status" value="1"/>
</dbReference>
<dbReference type="InterPro" id="IPR011330">
    <property type="entry name" value="Glyco_hydro/deAcase_b/a-brl"/>
</dbReference>
<feature type="compositionally biased region" description="Low complexity" evidence="1">
    <location>
        <begin position="23"/>
        <end position="32"/>
    </location>
</feature>
<dbReference type="InterPro" id="IPR002509">
    <property type="entry name" value="NODB_dom"/>
</dbReference>
<name>A0ABY7QAM8_9ACTN</name>
<evidence type="ECO:0000313" key="3">
    <source>
        <dbReference type="EMBL" id="WBP89822.1"/>
    </source>
</evidence>
<protein>
    <submittedName>
        <fullName evidence="3">Polysaccharide deacetylase family protein</fullName>
    </submittedName>
</protein>
<proteinExistence type="predicted"/>
<dbReference type="EMBL" id="CP115450">
    <property type="protein sequence ID" value="WBP89822.1"/>
    <property type="molecule type" value="Genomic_DNA"/>
</dbReference>
<dbReference type="PANTHER" id="PTHR10587">
    <property type="entry name" value="GLYCOSYL TRANSFERASE-RELATED"/>
    <property type="match status" value="1"/>
</dbReference>
<organism evidence="3 4">
    <name type="scientific">Kitasatospora cathayae</name>
    <dbReference type="NCBI Taxonomy" id="3004092"/>
    <lineage>
        <taxon>Bacteria</taxon>
        <taxon>Bacillati</taxon>
        <taxon>Actinomycetota</taxon>
        <taxon>Actinomycetes</taxon>
        <taxon>Kitasatosporales</taxon>
        <taxon>Streptomycetaceae</taxon>
        <taxon>Kitasatospora</taxon>
    </lineage>
</organism>
<dbReference type="PROSITE" id="PS51257">
    <property type="entry name" value="PROKAR_LIPOPROTEIN"/>
    <property type="match status" value="1"/>
</dbReference>
<dbReference type="Proteomes" id="UP001212821">
    <property type="component" value="Chromosome"/>
</dbReference>
<accession>A0ABY7QAM8</accession>
<feature type="domain" description="NodB homology" evidence="2">
    <location>
        <begin position="118"/>
        <end position="297"/>
    </location>
</feature>
<evidence type="ECO:0000256" key="1">
    <source>
        <dbReference type="SAM" id="MobiDB-lite"/>
    </source>
</evidence>
<keyword evidence="4" id="KW-1185">Reference proteome</keyword>